<keyword evidence="6" id="KW-0060">Ascorbate biosynthesis</keyword>
<dbReference type="GO" id="GO:0019853">
    <property type="term" value="P:L-ascorbic acid biosynthetic process"/>
    <property type="evidence" value="ECO:0007669"/>
    <property type="project" value="UniProtKB-KW"/>
</dbReference>
<proteinExistence type="inferred from homology"/>
<accession>A0AAW0LAS5</accession>
<evidence type="ECO:0000313" key="14">
    <source>
        <dbReference type="Proteomes" id="UP000237347"/>
    </source>
</evidence>
<evidence type="ECO:0000256" key="5">
    <source>
        <dbReference type="ARBA" id="ARBA00022490"/>
    </source>
</evidence>
<dbReference type="GO" id="GO:0005506">
    <property type="term" value="F:iron ion binding"/>
    <property type="evidence" value="ECO:0007669"/>
    <property type="project" value="InterPro"/>
</dbReference>
<dbReference type="EC" id="1.13.99.1" evidence="4 12"/>
<comment type="subcellular location">
    <subcellularLocation>
        <location evidence="1 12">Cytoplasm</location>
    </subcellularLocation>
</comment>
<dbReference type="GO" id="GO:0019310">
    <property type="term" value="P:inositol catabolic process"/>
    <property type="evidence" value="ECO:0007669"/>
    <property type="project" value="UniProtKB-UniRule"/>
</dbReference>
<gene>
    <name evidence="13" type="primary">MIOX1_8</name>
    <name evidence="13" type="ORF">CFP56_005416</name>
</gene>
<evidence type="ECO:0000256" key="7">
    <source>
        <dbReference type="ARBA" id="ARBA00022723"/>
    </source>
</evidence>
<dbReference type="Pfam" id="PF05153">
    <property type="entry name" value="MIOX"/>
    <property type="match status" value="1"/>
</dbReference>
<dbReference type="Proteomes" id="UP000237347">
    <property type="component" value="Unassembled WGS sequence"/>
</dbReference>
<evidence type="ECO:0000256" key="4">
    <source>
        <dbReference type="ARBA" id="ARBA00011919"/>
    </source>
</evidence>
<keyword evidence="11" id="KW-0597">Phosphoprotein</keyword>
<organism evidence="13 14">
    <name type="scientific">Quercus suber</name>
    <name type="common">Cork oak</name>
    <dbReference type="NCBI Taxonomy" id="58331"/>
    <lineage>
        <taxon>Eukaryota</taxon>
        <taxon>Viridiplantae</taxon>
        <taxon>Streptophyta</taxon>
        <taxon>Embryophyta</taxon>
        <taxon>Tracheophyta</taxon>
        <taxon>Spermatophyta</taxon>
        <taxon>Magnoliopsida</taxon>
        <taxon>eudicotyledons</taxon>
        <taxon>Gunneridae</taxon>
        <taxon>Pentapetalae</taxon>
        <taxon>rosids</taxon>
        <taxon>fabids</taxon>
        <taxon>Fagales</taxon>
        <taxon>Fagaceae</taxon>
        <taxon>Quercus</taxon>
    </lineage>
</organism>
<evidence type="ECO:0000256" key="1">
    <source>
        <dbReference type="ARBA" id="ARBA00004496"/>
    </source>
</evidence>
<dbReference type="InterPro" id="IPR007828">
    <property type="entry name" value="Inositol_oxygenase"/>
</dbReference>
<name>A0AAW0LAS5_QUESU</name>
<evidence type="ECO:0000256" key="3">
    <source>
        <dbReference type="ARBA" id="ARBA00005286"/>
    </source>
</evidence>
<dbReference type="PANTHER" id="PTHR12588:SF12">
    <property type="entry name" value="INOSITOL OXYGENASE 1"/>
    <property type="match status" value="1"/>
</dbReference>
<dbReference type="AlphaFoldDB" id="A0AAW0LAS5"/>
<sequence>MIDHSILLQKQVILRYLSLLCLPSSEFLRGNKMIAVENQAVVSENAIPKDASDEFTVPESNAFGQSFRDYESTVRLSIVENCYRLHHINQTYDFVKRTREEYAKLNKAEMSIWEAVELLENFVDESDPDLDEPQIQHMLQTAEAIRKDYPNEDWLHLTGLLHDLGKVLYHPKFGELPQWAVVGKKCSLTK</sequence>
<feature type="modified residue" description="Phosphoserine" evidence="11">
    <location>
        <position position="72"/>
    </location>
</feature>
<reference evidence="13 14" key="1">
    <citation type="journal article" date="2018" name="Sci. Data">
        <title>The draft genome sequence of cork oak.</title>
        <authorList>
            <person name="Ramos A.M."/>
            <person name="Usie A."/>
            <person name="Barbosa P."/>
            <person name="Barros P.M."/>
            <person name="Capote T."/>
            <person name="Chaves I."/>
            <person name="Simoes F."/>
            <person name="Abreu I."/>
            <person name="Carrasquinho I."/>
            <person name="Faro C."/>
            <person name="Guimaraes J.B."/>
            <person name="Mendonca D."/>
            <person name="Nobrega F."/>
            <person name="Rodrigues L."/>
            <person name="Saibo N.J.M."/>
            <person name="Varela M.C."/>
            <person name="Egas C."/>
            <person name="Matos J."/>
            <person name="Miguel C.M."/>
            <person name="Oliveira M.M."/>
            <person name="Ricardo C.P."/>
            <person name="Goncalves S."/>
        </authorList>
    </citation>
    <scope>NUCLEOTIDE SEQUENCE [LARGE SCALE GENOMIC DNA]</scope>
    <source>
        <strain evidence="14">cv. HL8</strain>
    </source>
</reference>
<evidence type="ECO:0000313" key="13">
    <source>
        <dbReference type="EMBL" id="KAK7848187.1"/>
    </source>
</evidence>
<feature type="binding site" evidence="10">
    <location>
        <position position="163"/>
    </location>
    <ligand>
        <name>Fe cation</name>
        <dbReference type="ChEBI" id="CHEBI:24875"/>
        <label>1</label>
    </ligand>
</feature>
<feature type="binding site" evidence="10">
    <location>
        <position position="162"/>
    </location>
    <ligand>
        <name>Fe cation</name>
        <dbReference type="ChEBI" id="CHEBI:24875"/>
        <label>1</label>
    </ligand>
</feature>
<dbReference type="GO" id="GO:0005737">
    <property type="term" value="C:cytoplasm"/>
    <property type="evidence" value="ECO:0007669"/>
    <property type="project" value="UniProtKB-SubCell"/>
</dbReference>
<dbReference type="SUPFAM" id="SSF109604">
    <property type="entry name" value="HD-domain/PDEase-like"/>
    <property type="match status" value="1"/>
</dbReference>
<dbReference type="EMBL" id="PKMF04000130">
    <property type="protein sequence ID" value="KAK7848187.1"/>
    <property type="molecule type" value="Genomic_DNA"/>
</dbReference>
<feature type="binding site" evidence="10">
    <location>
        <position position="137"/>
    </location>
    <ligand>
        <name>Fe cation</name>
        <dbReference type="ChEBI" id="CHEBI:24875"/>
        <label>1</label>
    </ligand>
</feature>
<comment type="similarity">
    <text evidence="3 12">Belongs to the myo-inositol oxygenase family.</text>
</comment>
<protein>
    <recommendedName>
        <fullName evidence="4 12">Inositol oxygenase</fullName>
        <ecNumber evidence="4 12">1.13.99.1</ecNumber>
    </recommendedName>
    <alternativeName>
        <fullName evidence="12">Myo-inositol oxygenase</fullName>
    </alternativeName>
</protein>
<evidence type="ECO:0000256" key="9">
    <source>
        <dbReference type="ARBA" id="ARBA00023004"/>
    </source>
</evidence>
<dbReference type="PANTHER" id="PTHR12588">
    <property type="entry name" value="MYOINOSITOL OXYGENASE"/>
    <property type="match status" value="1"/>
</dbReference>
<comment type="cofactor">
    <cofactor evidence="10 12">
        <name>Fe cation</name>
        <dbReference type="ChEBI" id="CHEBI:24875"/>
    </cofactor>
    <text evidence="10 12">Binds 2 iron ions per subunit.</text>
</comment>
<keyword evidence="8 12" id="KW-0560">Oxidoreductase</keyword>
<keyword evidence="9 10" id="KW-0408">Iron</keyword>
<comment type="caution">
    <text evidence="13">The sequence shown here is derived from an EMBL/GenBank/DDBJ whole genome shotgun (WGS) entry which is preliminary data.</text>
</comment>
<evidence type="ECO:0000256" key="2">
    <source>
        <dbReference type="ARBA" id="ARBA00005167"/>
    </source>
</evidence>
<comment type="catalytic activity">
    <reaction evidence="12">
        <text>myo-inositol + O2 = D-glucuronate + H2O + H(+)</text>
        <dbReference type="Rhea" id="RHEA:23696"/>
        <dbReference type="ChEBI" id="CHEBI:15377"/>
        <dbReference type="ChEBI" id="CHEBI:15378"/>
        <dbReference type="ChEBI" id="CHEBI:15379"/>
        <dbReference type="ChEBI" id="CHEBI:17268"/>
        <dbReference type="ChEBI" id="CHEBI:58720"/>
        <dbReference type="EC" id="1.13.99.1"/>
    </reaction>
</comment>
<keyword evidence="5 12" id="KW-0963">Cytoplasm</keyword>
<dbReference type="GO" id="GO:0050113">
    <property type="term" value="F:inositol oxygenase activity"/>
    <property type="evidence" value="ECO:0007669"/>
    <property type="project" value="UniProtKB-UniRule"/>
</dbReference>
<evidence type="ECO:0000256" key="12">
    <source>
        <dbReference type="RuleBase" id="RU367039"/>
    </source>
</evidence>
<keyword evidence="7 10" id="KW-0479">Metal-binding</keyword>
<keyword evidence="14" id="KW-1185">Reference proteome</keyword>
<comment type="pathway">
    <text evidence="2 12">Polyol metabolism; myo-inositol degradation into D-glucuronate; D-glucuronate from myo-inositol: step 1/1.</text>
</comment>
<evidence type="ECO:0000256" key="8">
    <source>
        <dbReference type="ARBA" id="ARBA00023002"/>
    </source>
</evidence>
<evidence type="ECO:0000256" key="6">
    <source>
        <dbReference type="ARBA" id="ARBA00022644"/>
    </source>
</evidence>
<dbReference type="Gene3D" id="1.10.3210.10">
    <property type="entry name" value="Hypothetical protein af1432"/>
    <property type="match status" value="1"/>
</dbReference>
<evidence type="ECO:0000256" key="10">
    <source>
        <dbReference type="PIRSR" id="PIRSR607828-2"/>
    </source>
</evidence>
<evidence type="ECO:0000256" key="11">
    <source>
        <dbReference type="PIRSR" id="PIRSR607828-3"/>
    </source>
</evidence>